<sequence length="86" mass="9934">MFFGKIRIHRELTHLPLKRGDPGFMLGDDAFFGFLVIQLAPVKTSVSHSWMRLAERLWLRCASRRPSTPARMSWQSCSLNGAECRR</sequence>
<gene>
    <name evidence="1" type="ORF">GIY56_11990</name>
</gene>
<comment type="caution">
    <text evidence="1">The sequence shown here is derived from an EMBL/GenBank/DDBJ whole genome shotgun (WGS) entry which is preliminary data.</text>
</comment>
<dbReference type="RefSeq" id="WP_154765100.1">
    <property type="nucleotide sequence ID" value="NZ_WMBT01000007.1"/>
</dbReference>
<dbReference type="EMBL" id="WMBT01000007">
    <property type="protein sequence ID" value="MTE01016.1"/>
    <property type="molecule type" value="Genomic_DNA"/>
</dbReference>
<evidence type="ECO:0000313" key="1">
    <source>
        <dbReference type="EMBL" id="MTE01016.1"/>
    </source>
</evidence>
<accession>A0A6L6HPF8</accession>
<organism evidence="1 2">
    <name type="scientific">Paracoccus lichenicola</name>
    <dbReference type="NCBI Taxonomy" id="2665644"/>
    <lineage>
        <taxon>Bacteria</taxon>
        <taxon>Pseudomonadati</taxon>
        <taxon>Pseudomonadota</taxon>
        <taxon>Alphaproteobacteria</taxon>
        <taxon>Rhodobacterales</taxon>
        <taxon>Paracoccaceae</taxon>
        <taxon>Paracoccus</taxon>
    </lineage>
</organism>
<reference evidence="1 2" key="1">
    <citation type="submission" date="2019-11" db="EMBL/GenBank/DDBJ databases">
        <authorList>
            <person name="Lang L."/>
        </authorList>
    </citation>
    <scope>NUCLEOTIDE SEQUENCE [LARGE SCALE GENOMIC DNA]</scope>
    <source>
        <strain evidence="1 2">YIM 132242</strain>
    </source>
</reference>
<proteinExistence type="predicted"/>
<dbReference type="Proteomes" id="UP000481417">
    <property type="component" value="Unassembled WGS sequence"/>
</dbReference>
<protein>
    <submittedName>
        <fullName evidence="1">Uncharacterized protein</fullName>
    </submittedName>
</protein>
<dbReference type="AlphaFoldDB" id="A0A6L6HPF8"/>
<name>A0A6L6HPF8_9RHOB</name>
<evidence type="ECO:0000313" key="2">
    <source>
        <dbReference type="Proteomes" id="UP000481417"/>
    </source>
</evidence>
<keyword evidence="2" id="KW-1185">Reference proteome</keyword>